<gene>
    <name evidence="2" type="ORF">NCTC11470_01676</name>
</gene>
<dbReference type="EMBL" id="UHJA01000001">
    <property type="protein sequence ID" value="SUP76635.1"/>
    <property type="molecule type" value="Genomic_DNA"/>
</dbReference>
<organism evidence="2 3">
    <name type="scientific">Yersinia frederiksenii</name>
    <dbReference type="NCBI Taxonomy" id="29484"/>
    <lineage>
        <taxon>Bacteria</taxon>
        <taxon>Pseudomonadati</taxon>
        <taxon>Pseudomonadota</taxon>
        <taxon>Gammaproteobacteria</taxon>
        <taxon>Enterobacterales</taxon>
        <taxon>Yersiniaceae</taxon>
        <taxon>Yersinia</taxon>
    </lineage>
</organism>
<reference evidence="2 3" key="1">
    <citation type="submission" date="2018-06" db="EMBL/GenBank/DDBJ databases">
        <authorList>
            <consortium name="Pathogen Informatics"/>
            <person name="Doyle S."/>
        </authorList>
    </citation>
    <scope>NUCLEOTIDE SEQUENCE [LARGE SCALE GENOMIC DNA]</scope>
    <source>
        <strain evidence="2 3">NCTC11470</strain>
    </source>
</reference>
<feature type="compositionally biased region" description="Basic and acidic residues" evidence="1">
    <location>
        <begin position="56"/>
        <end position="71"/>
    </location>
</feature>
<sequence length="71" mass="8013">MSKLLTASNYLVLQVALIGRPNEVLVNQLVEQIAKLRFILGIFLIAEGPSTPFMGRKRESSDRVRTDGRRE</sequence>
<evidence type="ECO:0000313" key="2">
    <source>
        <dbReference type="EMBL" id="SUP76635.1"/>
    </source>
</evidence>
<dbReference type="RefSeq" id="WP_032910734.1">
    <property type="nucleotide sequence ID" value="NZ_CP023964.1"/>
</dbReference>
<evidence type="ECO:0000256" key="1">
    <source>
        <dbReference type="SAM" id="MobiDB-lite"/>
    </source>
</evidence>
<name>A0A380PSP2_YERFR</name>
<accession>A0A380PSP2</accession>
<dbReference type="GeneID" id="57906898"/>
<proteinExistence type="predicted"/>
<feature type="region of interest" description="Disordered" evidence="1">
    <location>
        <begin position="50"/>
        <end position="71"/>
    </location>
</feature>
<dbReference type="Proteomes" id="UP000254835">
    <property type="component" value="Unassembled WGS sequence"/>
</dbReference>
<dbReference type="AlphaFoldDB" id="A0A380PSP2"/>
<protein>
    <submittedName>
        <fullName evidence="2">Uncharacterized protein</fullName>
    </submittedName>
</protein>
<dbReference type="OrthoDB" id="9897671at2"/>
<evidence type="ECO:0000313" key="3">
    <source>
        <dbReference type="Proteomes" id="UP000254835"/>
    </source>
</evidence>